<evidence type="ECO:0000256" key="1">
    <source>
        <dbReference type="ARBA" id="ARBA00023015"/>
    </source>
</evidence>
<sequence length="243" mass="27321">MATTTSLYLRTAETLRSRFRLLPPETLVPSEPVLQAELEVSRATLRHALDILEREGVIKRQRGRGTYTHHRRLVHNLSGLSSWTDQLRATGVRAGTRSLRVSFETAPPRVVELGMPESEEVMVIDRVRLADGVPISWMQNYLPKDLAENLRVVELQNGSLYEALRLVGVQLVRAEDVVTAELSGSEASERLEIAVGDPVLCTARRSWNEVGRLAEVGFVVSAAHRYEYRVSLEGRTEPFVEEH</sequence>
<dbReference type="SMART" id="SM00866">
    <property type="entry name" value="UTRA"/>
    <property type="match status" value="1"/>
</dbReference>
<dbReference type="PANTHER" id="PTHR44846">
    <property type="entry name" value="MANNOSYL-D-GLYCERATE TRANSPORT/METABOLISM SYSTEM REPRESSOR MNGR-RELATED"/>
    <property type="match status" value="1"/>
</dbReference>
<dbReference type="Pfam" id="PF00392">
    <property type="entry name" value="GntR"/>
    <property type="match status" value="1"/>
</dbReference>
<dbReference type="PROSITE" id="PS50949">
    <property type="entry name" value="HTH_GNTR"/>
    <property type="match status" value="1"/>
</dbReference>
<protein>
    <recommendedName>
        <fullName evidence="4">HTH gntR-type domain-containing protein</fullName>
    </recommendedName>
</protein>
<dbReference type="InterPro" id="IPR011663">
    <property type="entry name" value="UTRA"/>
</dbReference>
<dbReference type="PANTHER" id="PTHR44846:SF17">
    <property type="entry name" value="GNTR-FAMILY TRANSCRIPTIONAL REGULATOR"/>
    <property type="match status" value="1"/>
</dbReference>
<evidence type="ECO:0000256" key="3">
    <source>
        <dbReference type="ARBA" id="ARBA00023163"/>
    </source>
</evidence>
<evidence type="ECO:0000313" key="5">
    <source>
        <dbReference type="EMBL" id="PDQ35065.1"/>
    </source>
</evidence>
<keyword evidence="3" id="KW-0804">Transcription</keyword>
<dbReference type="InterPro" id="IPR050679">
    <property type="entry name" value="Bact_HTH_transcr_reg"/>
</dbReference>
<evidence type="ECO:0000313" key="6">
    <source>
        <dbReference type="Proteomes" id="UP000219994"/>
    </source>
</evidence>
<dbReference type="Proteomes" id="UP000219994">
    <property type="component" value="Unassembled WGS sequence"/>
</dbReference>
<organism evidence="5 6">
    <name type="scientific">Candidatus Lumbricidiphila eiseniae</name>
    <dbReference type="NCBI Taxonomy" id="1969409"/>
    <lineage>
        <taxon>Bacteria</taxon>
        <taxon>Bacillati</taxon>
        <taxon>Actinomycetota</taxon>
        <taxon>Actinomycetes</taxon>
        <taxon>Micrococcales</taxon>
        <taxon>Microbacteriaceae</taxon>
        <taxon>Candidatus Lumbricidiphila</taxon>
    </lineage>
</organism>
<dbReference type="InterPro" id="IPR000524">
    <property type="entry name" value="Tscrpt_reg_HTH_GntR"/>
</dbReference>
<keyword evidence="1" id="KW-0805">Transcription regulation</keyword>
<name>A0A2A6FQB8_9MICO</name>
<dbReference type="InterPro" id="IPR036388">
    <property type="entry name" value="WH-like_DNA-bd_sf"/>
</dbReference>
<dbReference type="Gene3D" id="3.40.1410.10">
    <property type="entry name" value="Chorismate lyase-like"/>
    <property type="match status" value="1"/>
</dbReference>
<feature type="domain" description="HTH gntR-type" evidence="4">
    <location>
        <begin position="1"/>
        <end position="71"/>
    </location>
</feature>
<dbReference type="InterPro" id="IPR028978">
    <property type="entry name" value="Chorismate_lyase_/UTRA_dom_sf"/>
</dbReference>
<dbReference type="CDD" id="cd07377">
    <property type="entry name" value="WHTH_GntR"/>
    <property type="match status" value="1"/>
</dbReference>
<dbReference type="PRINTS" id="PR00035">
    <property type="entry name" value="HTHGNTR"/>
</dbReference>
<evidence type="ECO:0000259" key="4">
    <source>
        <dbReference type="PROSITE" id="PS50949"/>
    </source>
</evidence>
<dbReference type="EMBL" id="NAEP01000041">
    <property type="protein sequence ID" value="PDQ35065.1"/>
    <property type="molecule type" value="Genomic_DNA"/>
</dbReference>
<dbReference type="InterPro" id="IPR036390">
    <property type="entry name" value="WH_DNA-bd_sf"/>
</dbReference>
<dbReference type="SUPFAM" id="SSF46785">
    <property type="entry name" value="Winged helix' DNA-binding domain"/>
    <property type="match status" value="1"/>
</dbReference>
<comment type="caution">
    <text evidence="5">The sequence shown here is derived from an EMBL/GenBank/DDBJ whole genome shotgun (WGS) entry which is preliminary data.</text>
</comment>
<dbReference type="GO" id="GO:0045892">
    <property type="term" value="P:negative regulation of DNA-templated transcription"/>
    <property type="evidence" value="ECO:0007669"/>
    <property type="project" value="TreeGrafter"/>
</dbReference>
<dbReference type="GO" id="GO:0003677">
    <property type="term" value="F:DNA binding"/>
    <property type="evidence" value="ECO:0007669"/>
    <property type="project" value="UniProtKB-KW"/>
</dbReference>
<gene>
    <name evidence="5" type="ORF">B5766_08030</name>
</gene>
<dbReference type="GO" id="GO:0003700">
    <property type="term" value="F:DNA-binding transcription factor activity"/>
    <property type="evidence" value="ECO:0007669"/>
    <property type="project" value="InterPro"/>
</dbReference>
<dbReference type="Pfam" id="PF07702">
    <property type="entry name" value="UTRA"/>
    <property type="match status" value="1"/>
</dbReference>
<dbReference type="SMART" id="SM00345">
    <property type="entry name" value="HTH_GNTR"/>
    <property type="match status" value="1"/>
</dbReference>
<accession>A0A2A6FQB8</accession>
<evidence type="ECO:0000256" key="2">
    <source>
        <dbReference type="ARBA" id="ARBA00023125"/>
    </source>
</evidence>
<dbReference type="AlphaFoldDB" id="A0A2A6FQB8"/>
<keyword evidence="2" id="KW-0238">DNA-binding</keyword>
<dbReference type="Gene3D" id="1.10.10.10">
    <property type="entry name" value="Winged helix-like DNA-binding domain superfamily/Winged helix DNA-binding domain"/>
    <property type="match status" value="1"/>
</dbReference>
<dbReference type="SUPFAM" id="SSF64288">
    <property type="entry name" value="Chorismate lyase-like"/>
    <property type="match status" value="1"/>
</dbReference>
<reference evidence="6" key="1">
    <citation type="submission" date="2017-03" db="EMBL/GenBank/DDBJ databases">
        <authorList>
            <person name="Lund M.B."/>
        </authorList>
    </citation>
    <scope>NUCLEOTIDE SEQUENCE [LARGE SCALE GENOMIC DNA]</scope>
</reference>
<proteinExistence type="predicted"/>